<proteinExistence type="predicted"/>
<sequence length="217" mass="22137">MPKLKFPVKLTGVILFVLFSIVAASPAMAHHAFGGETPTNFWEGFLSGLAHPIIGLDHFAFVVAVGLLAVAIAPGKSIGIAIPAGFILTTIAGVGLHLTGANLPLPELVVAASVFAAGGMLATSKTTNWQGLVALAAIAGIFHGYAYGEAIVGAEMTPLWAYLTGFTIIQMTVAAIAFNLGKTALENIPNSPGLYLRFAGFTICGIGASFLASAIGA</sequence>
<dbReference type="PIRSF" id="PIRSF016919">
    <property type="entry name" value="HupE_UreJ"/>
    <property type="match status" value="1"/>
</dbReference>
<feature type="transmembrane region" description="Helical" evidence="1">
    <location>
        <begin position="159"/>
        <end position="181"/>
    </location>
</feature>
<accession>A0A7C3VTJ2</accession>
<feature type="chain" id="PRO_5028025139" evidence="2">
    <location>
        <begin position="30"/>
        <end position="217"/>
    </location>
</feature>
<dbReference type="AlphaFoldDB" id="A0A7C3VTJ2"/>
<dbReference type="Pfam" id="PF04955">
    <property type="entry name" value="HupE_UreJ"/>
    <property type="match status" value="1"/>
</dbReference>
<dbReference type="EMBL" id="DSPX01000172">
    <property type="protein sequence ID" value="HGG02276.1"/>
    <property type="molecule type" value="Genomic_DNA"/>
</dbReference>
<organism evidence="3">
    <name type="scientific">Planktothricoides sp. SpSt-374</name>
    <dbReference type="NCBI Taxonomy" id="2282167"/>
    <lineage>
        <taxon>Bacteria</taxon>
        <taxon>Bacillati</taxon>
        <taxon>Cyanobacteriota</taxon>
        <taxon>Cyanophyceae</taxon>
        <taxon>Oscillatoriophycideae</taxon>
        <taxon>Oscillatoriales</taxon>
        <taxon>Oscillatoriaceae</taxon>
        <taxon>Planktothricoides</taxon>
    </lineage>
</organism>
<comment type="caution">
    <text evidence="3">The sequence shown here is derived from an EMBL/GenBank/DDBJ whole genome shotgun (WGS) entry which is preliminary data.</text>
</comment>
<evidence type="ECO:0000256" key="2">
    <source>
        <dbReference type="SAM" id="SignalP"/>
    </source>
</evidence>
<dbReference type="InterPro" id="IPR007038">
    <property type="entry name" value="HupE_UreJ"/>
</dbReference>
<feature type="transmembrane region" description="Helical" evidence="1">
    <location>
        <begin position="105"/>
        <end position="122"/>
    </location>
</feature>
<evidence type="ECO:0000313" key="3">
    <source>
        <dbReference type="EMBL" id="HGG02276.1"/>
    </source>
</evidence>
<evidence type="ECO:0000256" key="1">
    <source>
        <dbReference type="SAM" id="Phobius"/>
    </source>
</evidence>
<protein>
    <submittedName>
        <fullName evidence="3">Hydantoin utilization protein A</fullName>
    </submittedName>
</protein>
<feature type="transmembrane region" description="Helical" evidence="1">
    <location>
        <begin position="193"/>
        <end position="215"/>
    </location>
</feature>
<keyword evidence="1" id="KW-0472">Membrane</keyword>
<keyword evidence="1" id="KW-1133">Transmembrane helix</keyword>
<feature type="transmembrane region" description="Helical" evidence="1">
    <location>
        <begin position="80"/>
        <end position="99"/>
    </location>
</feature>
<feature type="signal peptide" evidence="2">
    <location>
        <begin position="1"/>
        <end position="29"/>
    </location>
</feature>
<reference evidence="3" key="1">
    <citation type="journal article" date="2020" name="mSystems">
        <title>Genome- and Community-Level Interaction Insights into Carbon Utilization and Element Cycling Functions of Hydrothermarchaeota in Hydrothermal Sediment.</title>
        <authorList>
            <person name="Zhou Z."/>
            <person name="Liu Y."/>
            <person name="Xu W."/>
            <person name="Pan J."/>
            <person name="Luo Z.H."/>
            <person name="Li M."/>
        </authorList>
    </citation>
    <scope>NUCLEOTIDE SEQUENCE [LARGE SCALE GENOMIC DNA]</scope>
    <source>
        <strain evidence="3">SpSt-374</strain>
    </source>
</reference>
<feature type="transmembrane region" description="Helical" evidence="1">
    <location>
        <begin position="129"/>
        <end position="147"/>
    </location>
</feature>
<keyword evidence="2" id="KW-0732">Signal</keyword>
<feature type="transmembrane region" description="Helical" evidence="1">
    <location>
        <begin position="53"/>
        <end position="73"/>
    </location>
</feature>
<gene>
    <name evidence="3" type="ORF">ENR15_16950</name>
</gene>
<name>A0A7C3VTJ2_9CYAN</name>
<keyword evidence="1" id="KW-0812">Transmembrane</keyword>